<dbReference type="OrthoDB" id="9804504at2"/>
<organism evidence="1 2">
    <name type="scientific">Xanthomonas pisi</name>
    <dbReference type="NCBI Taxonomy" id="56457"/>
    <lineage>
        <taxon>Bacteria</taxon>
        <taxon>Pseudomonadati</taxon>
        <taxon>Pseudomonadota</taxon>
        <taxon>Gammaproteobacteria</taxon>
        <taxon>Lysobacterales</taxon>
        <taxon>Lysobacteraceae</taxon>
        <taxon>Xanthomonas</taxon>
    </lineage>
</organism>
<name>A0A2S7D5R8_9XANT</name>
<keyword evidence="2" id="KW-1185">Reference proteome</keyword>
<sequence>MKGLSRLGSARGGISHFTRIDSAYEAPSQPDVHVYVQTDRYSVDQSVLREFELHDVGRPMTTARASAIDTRMERQ</sequence>
<keyword evidence="1" id="KW-0418">Kinase</keyword>
<reference evidence="2" key="1">
    <citation type="submission" date="2016-08" db="EMBL/GenBank/DDBJ databases">
        <authorList>
            <person name="Merda D."/>
            <person name="Briand M."/>
            <person name="Taghouti G."/>
            <person name="Carrere S."/>
            <person name="Gouzy J."/>
            <person name="Portier P."/>
            <person name="Jacques M.-A."/>
            <person name="Fischer-Le Saux M."/>
        </authorList>
    </citation>
    <scope>NUCLEOTIDE SEQUENCE [LARGE SCALE GENOMIC DNA]</scope>
    <source>
        <strain evidence="2">CFBP4643</strain>
    </source>
</reference>
<protein>
    <submittedName>
        <fullName evidence="1">Adenylyl-sulfate kinase</fullName>
    </submittedName>
</protein>
<dbReference type="EMBL" id="MDEI01000004">
    <property type="protein sequence ID" value="PPU69166.1"/>
    <property type="molecule type" value="Genomic_DNA"/>
</dbReference>
<evidence type="ECO:0000313" key="2">
    <source>
        <dbReference type="Proteomes" id="UP000238191"/>
    </source>
</evidence>
<dbReference type="GO" id="GO:0016301">
    <property type="term" value="F:kinase activity"/>
    <property type="evidence" value="ECO:0007669"/>
    <property type="project" value="UniProtKB-KW"/>
</dbReference>
<comment type="caution">
    <text evidence="1">The sequence shown here is derived from an EMBL/GenBank/DDBJ whole genome shotgun (WGS) entry which is preliminary data.</text>
</comment>
<dbReference type="AlphaFoldDB" id="A0A2S7D5R8"/>
<dbReference type="Proteomes" id="UP000238191">
    <property type="component" value="Unassembled WGS sequence"/>
</dbReference>
<gene>
    <name evidence="1" type="ORF">XpiCFBP4643_06460</name>
</gene>
<accession>A0A2S7D5R8</accession>
<proteinExistence type="predicted"/>
<evidence type="ECO:0000313" key="1">
    <source>
        <dbReference type="EMBL" id="PPU69166.1"/>
    </source>
</evidence>
<keyword evidence="1" id="KW-0808">Transferase</keyword>